<evidence type="ECO:0000256" key="1">
    <source>
        <dbReference type="SAM" id="SignalP"/>
    </source>
</evidence>
<dbReference type="Proteomes" id="UP001365846">
    <property type="component" value="Unassembled WGS sequence"/>
</dbReference>
<dbReference type="EMBL" id="JBBKZU010000013">
    <property type="protein sequence ID" value="MEJ8814445.1"/>
    <property type="molecule type" value="Genomic_DNA"/>
</dbReference>
<dbReference type="InterPro" id="IPR010706">
    <property type="entry name" value="Fatty_acid_cis-trans_isomerase"/>
</dbReference>
<sequence>MQHSPFMRSRRFALLACLLILSACATLASRNTFDELFGPAQPTRFDRRPPPEADDVSYTRTIQPILDKRCVVCHACYDAPCQLKATSWEGIARGASKTKVYDATRLLAADPSRLYVDADKASEWRDKGFVPVLDEQATHTPEANRTAGLMHRLLALKQQHPMPTSGTAPTELDFSIDRAQSCPAGPEIDAYEKRNPQGGMPFGLPGLTRAEHDSLTRWLEQGAPAEPVAPLPALAQQRIAQWERFFNGDSLKEQLFARYAYEHLFLAHLYFDDDKARQYFKLVRSGTPSGQPVREIATRRPVDDPGVPRVYYRLVPERETIVAKTHMPYRLDAPRMARWRTLFLDPVYAVDRLPGYDAQDAANPFKTFEALPVAARYSFMLDEAEFTIMGFIKGPVCRGQMALDVIDDRFWVFFLAPSKNYDESMAHQLAGEADLLRLPTGNSNTGLLSPWVRYANLEKGYLEAKSAALAQRVAAGARVDLDMVWNGGPERNPNAALTVMRHFDSASVVKGLVGEQPPKTAWVIGYPLLERIHYLLVALYDVYGNIGHQLNSRLYMDFLRMEGEFNFLILLPKDQREAVRDAWYRGDSLRTRQQVYGGPARLDADSSIRFRTGDARAELLGMLEQRMAPLARDQFPSLQSEPDAALRTQLMKLAAVRGASLSWANETSVLAVESPGRPTRWFSLLRDTGHNSVSYFLREKAQLRPDENTLTVVPGILGAYPNAFYRVQARELPAFTAALAGLASEADYTDFAERFAVRRTDPGFWAFSDALLAAYEKAQPSTAGILDYNRLENR</sequence>
<reference evidence="2 3" key="1">
    <citation type="submission" date="2024-03" db="EMBL/GenBank/DDBJ databases">
        <title>Novel species of the genus Variovorax.</title>
        <authorList>
            <person name="Liu Q."/>
            <person name="Xin Y.-H."/>
        </authorList>
    </citation>
    <scope>NUCLEOTIDE SEQUENCE [LARGE SCALE GENOMIC DNA]</scope>
    <source>
        <strain evidence="2 3">KACC 18899</strain>
    </source>
</reference>
<name>A0ABU8VN72_9BURK</name>
<evidence type="ECO:0000313" key="2">
    <source>
        <dbReference type="EMBL" id="MEJ8814445.1"/>
    </source>
</evidence>
<protein>
    <submittedName>
        <fullName evidence="2">Fatty acid cis/trans isomerase</fullName>
    </submittedName>
</protein>
<dbReference type="RefSeq" id="WP_340359674.1">
    <property type="nucleotide sequence ID" value="NZ_JBBKZU010000013.1"/>
</dbReference>
<organism evidence="2 3">
    <name type="scientific">Variovorax ureilyticus</name>
    <dbReference type="NCBI Taxonomy" id="1836198"/>
    <lineage>
        <taxon>Bacteria</taxon>
        <taxon>Pseudomonadati</taxon>
        <taxon>Pseudomonadota</taxon>
        <taxon>Betaproteobacteria</taxon>
        <taxon>Burkholderiales</taxon>
        <taxon>Comamonadaceae</taxon>
        <taxon>Variovorax</taxon>
    </lineage>
</organism>
<proteinExistence type="predicted"/>
<keyword evidence="2" id="KW-0413">Isomerase</keyword>
<accession>A0ABU8VN72</accession>
<keyword evidence="1" id="KW-0732">Signal</keyword>
<dbReference type="Pfam" id="PF06934">
    <property type="entry name" value="CTI"/>
    <property type="match status" value="1"/>
</dbReference>
<keyword evidence="3" id="KW-1185">Reference proteome</keyword>
<comment type="caution">
    <text evidence="2">The sequence shown here is derived from an EMBL/GenBank/DDBJ whole genome shotgun (WGS) entry which is preliminary data.</text>
</comment>
<feature type="signal peptide" evidence="1">
    <location>
        <begin position="1"/>
        <end position="28"/>
    </location>
</feature>
<gene>
    <name evidence="2" type="ORF">WKW77_25430</name>
</gene>
<evidence type="ECO:0000313" key="3">
    <source>
        <dbReference type="Proteomes" id="UP001365846"/>
    </source>
</evidence>
<dbReference type="GO" id="GO:0016853">
    <property type="term" value="F:isomerase activity"/>
    <property type="evidence" value="ECO:0007669"/>
    <property type="project" value="UniProtKB-KW"/>
</dbReference>
<feature type="chain" id="PRO_5045569769" evidence="1">
    <location>
        <begin position="29"/>
        <end position="794"/>
    </location>
</feature>